<dbReference type="InterPro" id="IPR019201">
    <property type="entry name" value="DUF2065"/>
</dbReference>
<dbReference type="RefSeq" id="WP_067385374.1">
    <property type="nucleotide sequence ID" value="NZ_CP015839.1"/>
</dbReference>
<dbReference type="Pfam" id="PF09838">
    <property type="entry name" value="DUF2065"/>
    <property type="match status" value="1"/>
</dbReference>
<dbReference type="PANTHER" id="PTHR38602:SF1">
    <property type="entry name" value="INNER MEMBRANE PROTEIN"/>
    <property type="match status" value="1"/>
</dbReference>
<keyword evidence="1" id="KW-0812">Transmembrane</keyword>
<evidence type="ECO:0000313" key="3">
    <source>
        <dbReference type="Proteomes" id="UP000078070"/>
    </source>
</evidence>
<dbReference type="EMBL" id="CP015839">
    <property type="protein sequence ID" value="ANG64081.1"/>
    <property type="molecule type" value="Genomic_DNA"/>
</dbReference>
<dbReference type="KEGG" id="mars:A8C75_17465"/>
<gene>
    <name evidence="2" type="ORF">A8C75_17465</name>
</gene>
<dbReference type="PANTHER" id="PTHR38602">
    <property type="entry name" value="INNER MEMBRANE PROTEIN-RELATED"/>
    <property type="match status" value="1"/>
</dbReference>
<dbReference type="OrthoDB" id="9182237at2"/>
<feature type="transmembrane region" description="Helical" evidence="1">
    <location>
        <begin position="6"/>
        <end position="27"/>
    </location>
</feature>
<dbReference type="AlphaFoldDB" id="A0A1A9F2J6"/>
<organism evidence="2 3">
    <name type="scientific">Marinobacterium aestuarii</name>
    <dbReference type="NCBI Taxonomy" id="1821621"/>
    <lineage>
        <taxon>Bacteria</taxon>
        <taxon>Pseudomonadati</taxon>
        <taxon>Pseudomonadota</taxon>
        <taxon>Gammaproteobacteria</taxon>
        <taxon>Oceanospirillales</taxon>
        <taxon>Oceanospirillaceae</taxon>
        <taxon>Marinobacterium</taxon>
    </lineage>
</organism>
<evidence type="ECO:0000256" key="1">
    <source>
        <dbReference type="SAM" id="Phobius"/>
    </source>
</evidence>
<sequence>MSSGLWRELLIGFCLMLVLEGVLPFLYPQRWRLMVQQLSLINDATLRVFGLLSMLAGVALLYWIN</sequence>
<evidence type="ECO:0000313" key="2">
    <source>
        <dbReference type="EMBL" id="ANG64081.1"/>
    </source>
</evidence>
<keyword evidence="1" id="KW-0472">Membrane</keyword>
<reference evidence="3" key="1">
    <citation type="submission" date="2016-05" db="EMBL/GenBank/DDBJ databases">
        <authorList>
            <person name="Baek K."/>
            <person name="Yang S.-J."/>
        </authorList>
    </citation>
    <scope>NUCLEOTIDE SEQUENCE [LARGE SCALE GENOMIC DNA]</scope>
    <source>
        <strain evidence="3">ST58-10</strain>
    </source>
</reference>
<keyword evidence="3" id="KW-1185">Reference proteome</keyword>
<evidence type="ECO:0008006" key="4">
    <source>
        <dbReference type="Google" id="ProtNLM"/>
    </source>
</evidence>
<reference evidence="2 3" key="2">
    <citation type="journal article" date="2018" name="Int. J. Syst. Evol. Microbiol.">
        <title>Marinobacterium aestuarii sp. nov., a benzene-degrading marine bacterium isolated from estuary sediment.</title>
        <authorList>
            <person name="Bae S.S."/>
            <person name="Jung J."/>
            <person name="Chung D."/>
            <person name="Baek K."/>
        </authorList>
    </citation>
    <scope>NUCLEOTIDE SEQUENCE [LARGE SCALE GENOMIC DNA]</scope>
    <source>
        <strain evidence="2 3">ST58-10</strain>
    </source>
</reference>
<accession>A0A1A9F2J6</accession>
<protein>
    <recommendedName>
        <fullName evidence="4">DUF2065 domain-containing protein</fullName>
    </recommendedName>
</protein>
<name>A0A1A9F2J6_9GAMM</name>
<dbReference type="STRING" id="1821621.A8C75_17465"/>
<proteinExistence type="predicted"/>
<feature type="transmembrane region" description="Helical" evidence="1">
    <location>
        <begin position="48"/>
        <end position="64"/>
    </location>
</feature>
<dbReference type="Proteomes" id="UP000078070">
    <property type="component" value="Chromosome"/>
</dbReference>
<keyword evidence="1" id="KW-1133">Transmembrane helix</keyword>